<evidence type="ECO:0000313" key="7">
    <source>
        <dbReference type="EMBL" id="KAK1331641.1"/>
    </source>
</evidence>
<evidence type="ECO:0000313" key="8">
    <source>
        <dbReference type="Proteomes" id="UP001177744"/>
    </source>
</evidence>
<protein>
    <recommendedName>
        <fullName evidence="9">Transmembrane protein 88</fullName>
    </recommendedName>
</protein>
<evidence type="ECO:0000256" key="2">
    <source>
        <dbReference type="ARBA" id="ARBA00005734"/>
    </source>
</evidence>
<dbReference type="PANTHER" id="PTHR28628">
    <property type="entry name" value="TRANSMEMBRANE PROTEIN 88-RELATED"/>
    <property type="match status" value="1"/>
</dbReference>
<comment type="subcellular location">
    <subcellularLocation>
        <location evidence="1">Membrane</location>
        <topology evidence="1">Multi-pass membrane protein</topology>
    </subcellularLocation>
</comment>
<sequence>MADVLGVQRPVPNGGPEPRDPLDCWACAVLVTAQNLLVAAFNLLLLALVAGDHPATSGHHARLWLPLPLPGERAPRVCFLRSQAPPCTAHLRDPGFTALLVTGFLLLVPLLVLALASYRRLCLRLHLADCLVPYSRALYRRRRSPQLRQIRASPGSQAVPTSGKVWV</sequence>
<comment type="caution">
    <text evidence="7">The sequence shown here is derived from an EMBL/GenBank/DDBJ whole genome shotgun (WGS) entry which is preliminary data.</text>
</comment>
<dbReference type="GO" id="GO:0030165">
    <property type="term" value="F:PDZ domain binding"/>
    <property type="evidence" value="ECO:0007669"/>
    <property type="project" value="TreeGrafter"/>
</dbReference>
<dbReference type="AlphaFoldDB" id="A0AA40HJ53"/>
<comment type="similarity">
    <text evidence="2">Belongs to the TMEM88 family.</text>
</comment>
<reference evidence="7" key="1">
    <citation type="submission" date="2023-06" db="EMBL/GenBank/DDBJ databases">
        <title>Reference genome for the Northern bat (Eptesicus nilssonii), a most northern bat species.</title>
        <authorList>
            <person name="Laine V.N."/>
            <person name="Pulliainen A.T."/>
            <person name="Lilley T.M."/>
        </authorList>
    </citation>
    <scope>NUCLEOTIDE SEQUENCE</scope>
    <source>
        <strain evidence="7">BLF_Eptnil</strain>
        <tissue evidence="7">Kidney</tissue>
    </source>
</reference>
<feature type="transmembrane region" description="Helical" evidence="6">
    <location>
        <begin position="25"/>
        <end position="50"/>
    </location>
</feature>
<evidence type="ECO:0000256" key="6">
    <source>
        <dbReference type="SAM" id="Phobius"/>
    </source>
</evidence>
<dbReference type="GO" id="GO:0005886">
    <property type="term" value="C:plasma membrane"/>
    <property type="evidence" value="ECO:0007669"/>
    <property type="project" value="TreeGrafter"/>
</dbReference>
<proteinExistence type="inferred from homology"/>
<evidence type="ECO:0000256" key="3">
    <source>
        <dbReference type="ARBA" id="ARBA00022692"/>
    </source>
</evidence>
<accession>A0AA40HJ53</accession>
<gene>
    <name evidence="7" type="ORF">QTO34_009599</name>
</gene>
<keyword evidence="8" id="KW-1185">Reference proteome</keyword>
<keyword evidence="3 6" id="KW-0812">Transmembrane</keyword>
<dbReference type="Proteomes" id="UP001177744">
    <property type="component" value="Unassembled WGS sequence"/>
</dbReference>
<keyword evidence="4 6" id="KW-1133">Transmembrane helix</keyword>
<dbReference type="InterPro" id="IPR033355">
    <property type="entry name" value="TMEM88"/>
</dbReference>
<evidence type="ECO:0008006" key="9">
    <source>
        <dbReference type="Google" id="ProtNLM"/>
    </source>
</evidence>
<name>A0AA40HJ53_CNENI</name>
<dbReference type="GO" id="GO:0090090">
    <property type="term" value="P:negative regulation of canonical Wnt signaling pathway"/>
    <property type="evidence" value="ECO:0007669"/>
    <property type="project" value="TreeGrafter"/>
</dbReference>
<evidence type="ECO:0000256" key="1">
    <source>
        <dbReference type="ARBA" id="ARBA00004141"/>
    </source>
</evidence>
<feature type="transmembrane region" description="Helical" evidence="6">
    <location>
        <begin position="96"/>
        <end position="116"/>
    </location>
</feature>
<evidence type="ECO:0000256" key="4">
    <source>
        <dbReference type="ARBA" id="ARBA00022989"/>
    </source>
</evidence>
<dbReference type="EMBL" id="JAULJE010000020">
    <property type="protein sequence ID" value="KAK1331641.1"/>
    <property type="molecule type" value="Genomic_DNA"/>
</dbReference>
<dbReference type="PANTHER" id="PTHR28628:SF3">
    <property type="entry name" value="TRANSMEMBRANE PROTEIN 88"/>
    <property type="match status" value="1"/>
</dbReference>
<evidence type="ECO:0000256" key="5">
    <source>
        <dbReference type="ARBA" id="ARBA00023136"/>
    </source>
</evidence>
<organism evidence="7 8">
    <name type="scientific">Cnephaeus nilssonii</name>
    <name type="common">Northern bat</name>
    <name type="synonym">Eptesicus nilssonii</name>
    <dbReference type="NCBI Taxonomy" id="3371016"/>
    <lineage>
        <taxon>Eukaryota</taxon>
        <taxon>Metazoa</taxon>
        <taxon>Chordata</taxon>
        <taxon>Craniata</taxon>
        <taxon>Vertebrata</taxon>
        <taxon>Euteleostomi</taxon>
        <taxon>Mammalia</taxon>
        <taxon>Eutheria</taxon>
        <taxon>Laurasiatheria</taxon>
        <taxon>Chiroptera</taxon>
        <taxon>Yangochiroptera</taxon>
        <taxon>Vespertilionidae</taxon>
        <taxon>Cnephaeus</taxon>
    </lineage>
</organism>
<keyword evidence="5 6" id="KW-0472">Membrane</keyword>